<feature type="compositionally biased region" description="Basic and acidic residues" evidence="17">
    <location>
        <begin position="274"/>
        <end position="291"/>
    </location>
</feature>
<keyword evidence="7 16" id="KW-0547">Nucleotide-binding</keyword>
<evidence type="ECO:0000313" key="19">
    <source>
        <dbReference type="EMBL" id="VVC34563.1"/>
    </source>
</evidence>
<dbReference type="EMBL" id="CABPRJ010000999">
    <property type="protein sequence ID" value="VVC34563.1"/>
    <property type="molecule type" value="Genomic_DNA"/>
</dbReference>
<evidence type="ECO:0000256" key="10">
    <source>
        <dbReference type="ARBA" id="ARBA00023242"/>
    </source>
</evidence>
<feature type="domain" description="Protein kinase" evidence="18">
    <location>
        <begin position="761"/>
        <end position="1055"/>
    </location>
</feature>
<comment type="similarity">
    <text evidence="2">Belongs to the protein kinase superfamily. CMGC Ser/Thr protein kinase family. CDC2/CDKX subfamily.</text>
</comment>
<dbReference type="FunFam" id="1.10.510.10:FF:000102">
    <property type="entry name" value="cyclin-dependent kinase 12 isoform X1"/>
    <property type="match status" value="1"/>
</dbReference>
<dbReference type="InterPro" id="IPR011009">
    <property type="entry name" value="Kinase-like_dom_sf"/>
</dbReference>
<evidence type="ECO:0000256" key="11">
    <source>
        <dbReference type="ARBA" id="ARBA00040213"/>
    </source>
</evidence>
<dbReference type="InterPro" id="IPR050108">
    <property type="entry name" value="CDK"/>
</dbReference>
<evidence type="ECO:0000256" key="12">
    <source>
        <dbReference type="ARBA" id="ARBA00041920"/>
    </source>
</evidence>
<feature type="compositionally biased region" description="Basic residues" evidence="17">
    <location>
        <begin position="135"/>
        <end position="160"/>
    </location>
</feature>
<feature type="region of interest" description="Disordered" evidence="17">
    <location>
        <begin position="518"/>
        <end position="542"/>
    </location>
</feature>
<dbReference type="PROSITE" id="PS50011">
    <property type="entry name" value="PROTEIN_KINASE_DOM"/>
    <property type="match status" value="1"/>
</dbReference>
<reference evidence="19 20" key="1">
    <citation type="submission" date="2019-08" db="EMBL/GenBank/DDBJ databases">
        <authorList>
            <person name="Alioto T."/>
            <person name="Alioto T."/>
            <person name="Gomez Garrido J."/>
        </authorList>
    </citation>
    <scope>NUCLEOTIDE SEQUENCE [LARGE SCALE GENOMIC DNA]</scope>
</reference>
<dbReference type="InterPro" id="IPR008271">
    <property type="entry name" value="Ser/Thr_kinase_AS"/>
</dbReference>
<dbReference type="InterPro" id="IPR000719">
    <property type="entry name" value="Prot_kinase_dom"/>
</dbReference>
<dbReference type="GO" id="GO:0005524">
    <property type="term" value="F:ATP binding"/>
    <property type="evidence" value="ECO:0007669"/>
    <property type="project" value="UniProtKB-UniRule"/>
</dbReference>
<feature type="compositionally biased region" description="Basic residues" evidence="17">
    <location>
        <begin position="322"/>
        <end position="340"/>
    </location>
</feature>
<evidence type="ECO:0000256" key="2">
    <source>
        <dbReference type="ARBA" id="ARBA00006485"/>
    </source>
</evidence>
<feature type="region of interest" description="Disordered" evidence="17">
    <location>
        <begin position="1"/>
        <end position="38"/>
    </location>
</feature>
<keyword evidence="6" id="KW-0808">Transferase</keyword>
<proteinExistence type="inferred from homology"/>
<feature type="compositionally biased region" description="Basic residues" evidence="17">
    <location>
        <begin position="19"/>
        <end position="34"/>
    </location>
</feature>
<evidence type="ECO:0000256" key="13">
    <source>
        <dbReference type="ARBA" id="ARBA00047811"/>
    </source>
</evidence>
<dbReference type="CDD" id="cd07864">
    <property type="entry name" value="STKc_CDK12"/>
    <property type="match status" value="1"/>
</dbReference>
<evidence type="ECO:0000256" key="8">
    <source>
        <dbReference type="ARBA" id="ARBA00022777"/>
    </source>
</evidence>
<gene>
    <name evidence="19" type="ORF">CINCED_3A014986</name>
</gene>
<dbReference type="Proteomes" id="UP000325440">
    <property type="component" value="Unassembled WGS sequence"/>
</dbReference>
<feature type="compositionally biased region" description="Polar residues" evidence="17">
    <location>
        <begin position="164"/>
        <end position="177"/>
    </location>
</feature>
<comment type="catalytic activity">
    <reaction evidence="15">
        <text>[DNA-directed RNA polymerase] + ATP = phospho-[DNA-directed RNA polymerase] + ADP + H(+)</text>
        <dbReference type="Rhea" id="RHEA:10216"/>
        <dbReference type="Rhea" id="RHEA-COMP:11321"/>
        <dbReference type="Rhea" id="RHEA-COMP:11322"/>
        <dbReference type="ChEBI" id="CHEBI:15378"/>
        <dbReference type="ChEBI" id="CHEBI:30616"/>
        <dbReference type="ChEBI" id="CHEBI:43176"/>
        <dbReference type="ChEBI" id="CHEBI:68546"/>
        <dbReference type="ChEBI" id="CHEBI:456216"/>
        <dbReference type="EC" id="2.7.11.23"/>
    </reaction>
</comment>
<evidence type="ECO:0000259" key="18">
    <source>
        <dbReference type="PROSITE" id="PS50011"/>
    </source>
</evidence>
<feature type="region of interest" description="Disordered" evidence="17">
    <location>
        <begin position="257"/>
        <end position="472"/>
    </location>
</feature>
<evidence type="ECO:0000256" key="1">
    <source>
        <dbReference type="ARBA" id="ARBA00004123"/>
    </source>
</evidence>
<evidence type="ECO:0000256" key="7">
    <source>
        <dbReference type="ARBA" id="ARBA00022741"/>
    </source>
</evidence>
<evidence type="ECO:0000256" key="14">
    <source>
        <dbReference type="ARBA" id="ARBA00048367"/>
    </source>
</evidence>
<keyword evidence="9 16" id="KW-0067">ATP-binding</keyword>
<dbReference type="GO" id="GO:0032968">
    <property type="term" value="P:positive regulation of transcription elongation by RNA polymerase II"/>
    <property type="evidence" value="ECO:0007669"/>
    <property type="project" value="TreeGrafter"/>
</dbReference>
<dbReference type="Gene3D" id="3.30.200.20">
    <property type="entry name" value="Phosphorylase Kinase, domain 1"/>
    <property type="match status" value="1"/>
</dbReference>
<dbReference type="InterPro" id="IPR017441">
    <property type="entry name" value="Protein_kinase_ATP_BS"/>
</dbReference>
<dbReference type="PROSITE" id="PS00108">
    <property type="entry name" value="PROTEIN_KINASE_ST"/>
    <property type="match status" value="1"/>
</dbReference>
<evidence type="ECO:0000256" key="4">
    <source>
        <dbReference type="ARBA" id="ARBA00012425"/>
    </source>
</evidence>
<feature type="compositionally biased region" description="Polar residues" evidence="17">
    <location>
        <begin position="519"/>
        <end position="533"/>
    </location>
</feature>
<feature type="compositionally biased region" description="Polar residues" evidence="17">
    <location>
        <begin position="264"/>
        <end position="273"/>
    </location>
</feature>
<feature type="compositionally biased region" description="Polar residues" evidence="17">
    <location>
        <begin position="1089"/>
        <end position="1100"/>
    </location>
</feature>
<dbReference type="EC" id="2.7.11.23" evidence="3"/>
<dbReference type="FunFam" id="3.30.200.20:FF:000074">
    <property type="entry name" value="cyclin-dependent kinase 12 isoform X2"/>
    <property type="match status" value="1"/>
</dbReference>
<comment type="catalytic activity">
    <reaction evidence="13">
        <text>L-threonyl-[protein] + ATP = O-phospho-L-threonyl-[protein] + ADP + H(+)</text>
        <dbReference type="Rhea" id="RHEA:46608"/>
        <dbReference type="Rhea" id="RHEA-COMP:11060"/>
        <dbReference type="Rhea" id="RHEA-COMP:11605"/>
        <dbReference type="ChEBI" id="CHEBI:15378"/>
        <dbReference type="ChEBI" id="CHEBI:30013"/>
        <dbReference type="ChEBI" id="CHEBI:30616"/>
        <dbReference type="ChEBI" id="CHEBI:61977"/>
        <dbReference type="ChEBI" id="CHEBI:456216"/>
        <dbReference type="EC" id="2.7.11.22"/>
    </reaction>
</comment>
<accession>A0A5E4MQJ4</accession>
<dbReference type="PANTHER" id="PTHR24056:SF546">
    <property type="entry name" value="CYCLIN-DEPENDENT KINASE 12"/>
    <property type="match status" value="1"/>
</dbReference>
<dbReference type="PROSITE" id="PS00107">
    <property type="entry name" value="PROTEIN_KINASE_ATP"/>
    <property type="match status" value="1"/>
</dbReference>
<dbReference type="SMART" id="SM00220">
    <property type="entry name" value="S_TKc"/>
    <property type="match status" value="1"/>
</dbReference>
<dbReference type="GO" id="GO:0008353">
    <property type="term" value="F:RNA polymerase II CTD heptapeptide repeat kinase activity"/>
    <property type="evidence" value="ECO:0007669"/>
    <property type="project" value="UniProtKB-EC"/>
</dbReference>
<comment type="catalytic activity">
    <reaction evidence="14">
        <text>L-seryl-[protein] + ATP = O-phospho-L-seryl-[protein] + ADP + H(+)</text>
        <dbReference type="Rhea" id="RHEA:17989"/>
        <dbReference type="Rhea" id="RHEA-COMP:9863"/>
        <dbReference type="Rhea" id="RHEA-COMP:11604"/>
        <dbReference type="ChEBI" id="CHEBI:15378"/>
        <dbReference type="ChEBI" id="CHEBI:29999"/>
        <dbReference type="ChEBI" id="CHEBI:30616"/>
        <dbReference type="ChEBI" id="CHEBI:83421"/>
        <dbReference type="ChEBI" id="CHEBI:456216"/>
        <dbReference type="EC" id="2.7.11.22"/>
    </reaction>
</comment>
<organism evidence="19 20">
    <name type="scientific">Cinara cedri</name>
    <dbReference type="NCBI Taxonomy" id="506608"/>
    <lineage>
        <taxon>Eukaryota</taxon>
        <taxon>Metazoa</taxon>
        <taxon>Ecdysozoa</taxon>
        <taxon>Arthropoda</taxon>
        <taxon>Hexapoda</taxon>
        <taxon>Insecta</taxon>
        <taxon>Pterygota</taxon>
        <taxon>Neoptera</taxon>
        <taxon>Paraneoptera</taxon>
        <taxon>Hemiptera</taxon>
        <taxon>Sternorrhyncha</taxon>
        <taxon>Aphidomorpha</taxon>
        <taxon>Aphidoidea</taxon>
        <taxon>Aphididae</taxon>
        <taxon>Lachninae</taxon>
        <taxon>Cinara</taxon>
    </lineage>
</organism>
<keyword evidence="20" id="KW-1185">Reference proteome</keyword>
<feature type="compositionally biased region" description="Basic residues" evidence="17">
    <location>
        <begin position="405"/>
        <end position="429"/>
    </location>
</feature>
<evidence type="ECO:0000256" key="6">
    <source>
        <dbReference type="ARBA" id="ARBA00022679"/>
    </source>
</evidence>
<evidence type="ECO:0000256" key="15">
    <source>
        <dbReference type="ARBA" id="ARBA00049280"/>
    </source>
</evidence>
<evidence type="ECO:0000256" key="17">
    <source>
        <dbReference type="SAM" id="MobiDB-lite"/>
    </source>
</evidence>
<feature type="compositionally biased region" description="Basic and acidic residues" evidence="17">
    <location>
        <begin position="297"/>
        <end position="321"/>
    </location>
</feature>
<sequence length="1199" mass="137733">MLPAVDKKLYTTNQEISHRKPKEKRHRHKLKSYKKNNEFDFDKNSVQYSDVSSEELSSPEAGEIHSDLEDKYCRIRFKSKKIITDNLLITTRVSPRNQSPCSPCWNQNLIQNNCLMSANMRSNNCADMSSETTHLKYRRIKKSNKKPKSPGSKRKKKKKDLKNTSDIMLSDPNNSNVNLSKCTNVEPNKRNGDFTDSVKKYKHTEEESHTPPLMKSTPIKVSKEEGKHIQHLRKEDKSWVKNPLLLNIAIRKEYSRTPEPADSRYNSRSVSKQNNRDSKRRMDDHDKHAPDCLKLSRTRDNRDKYERNRVQRNKSEKDKSPVHSHRLSRSPIRDRRHHEHGRSSKVAISRSRSRSKSIHSPHQQRYDHAYHSPRRGQKSPPRTSSKVSKHTYHAPRLVSPYNSRSSRKSSHIRARYSRSPTTKKNRTHSKSSSPVKDTRFTNKQSVSSDCEIGIYKKKKPTKSPPRQYKTKPKLSETSLFAELVKDRQMRELAMKRLTQINPKIDENEVVEIHDDSDYEQNTKLAEPSQLNSKSPKEVLKDDVDSCEVPKITENTIKTSKPQSESSIIINNSVKSNKLKLKDNLNPSVSKNQMIENGIEPIVEAISLDKSNTTSSDKTKLDEVVGTKDLSKMPLPPVFPTQIEIFLETDTKSSKKSIRDLPLPPGTTTDTNISEDKNLSLSETLIEPLSNFQQSAVKRSIMLGLGSGFPQSFSFTSNTERPFGPSDRSVKFKRPKVLHRKRSAKSAASSPIDWGEQCVDMYQVINQIGEGTYGQVYKAKDNATGTFVALKKVRLENEKEGFPITAVREIKILRQLNHKNIVNLKEIVTDKQDALDFKKDRGSFYLVFEYMDHDLMGLLESGMVDFNETHNASIMRQLLEGLNYCHRRNFLHRDIKCSNILMNNKGEVKLADFGLARLYNAQDRQRPYTNKVITLWYRPPELLLGEERYGTSIDVWSCGCILGELFLKKPLFQANEEMMQLETISRLCGSPTPAVWPTVINLPFWHSLKSKKIHRRRLREEFTFMNDSALDLLDHMLELDPSKRITADKALKCNWLKNVQSDKVDVAALPTWQDCHELWSKKRKRDQRVNNKPKSNDTGEQPTHIAASAGMPIPDLQNNDMNSADCVKLNTENHTTDTENIEINNSIKSDDAEMPYNNNIEIDEVSSTTIDINEDLNLTPPINNEFNSCLNSFLPQTGRF</sequence>
<dbReference type="SUPFAM" id="SSF56112">
    <property type="entry name" value="Protein kinase-like (PK-like)"/>
    <property type="match status" value="1"/>
</dbReference>
<evidence type="ECO:0000256" key="9">
    <source>
        <dbReference type="ARBA" id="ARBA00022840"/>
    </source>
</evidence>
<feature type="binding site" evidence="16">
    <location>
        <position position="790"/>
    </location>
    <ligand>
        <name>ATP</name>
        <dbReference type="ChEBI" id="CHEBI:30616"/>
    </ligand>
</feature>
<evidence type="ECO:0000256" key="3">
    <source>
        <dbReference type="ARBA" id="ARBA00012409"/>
    </source>
</evidence>
<evidence type="ECO:0000256" key="5">
    <source>
        <dbReference type="ARBA" id="ARBA00022527"/>
    </source>
</evidence>
<evidence type="ECO:0000256" key="16">
    <source>
        <dbReference type="PROSITE-ProRule" id="PRU10141"/>
    </source>
</evidence>
<feature type="region of interest" description="Disordered" evidence="17">
    <location>
        <begin position="1081"/>
        <end position="1104"/>
    </location>
</feature>
<comment type="subcellular location">
    <subcellularLocation>
        <location evidence="1">Nucleus</location>
    </subcellularLocation>
</comment>
<feature type="region of interest" description="Disordered" evidence="17">
    <location>
        <begin position="129"/>
        <end position="177"/>
    </location>
</feature>
<dbReference type="AlphaFoldDB" id="A0A5E4MQJ4"/>
<keyword evidence="5" id="KW-0723">Serine/threonine-protein kinase</keyword>
<dbReference type="EC" id="2.7.11.22" evidence="4"/>
<protein>
    <recommendedName>
        <fullName evidence="11">Cyclin-dependent kinase 12</fullName>
        <ecNumber evidence="4">2.7.11.22</ecNumber>
        <ecNumber evidence="3">2.7.11.23</ecNumber>
    </recommendedName>
    <alternativeName>
        <fullName evidence="12">Cell division protein kinase 12</fullName>
    </alternativeName>
</protein>
<dbReference type="Gene3D" id="1.10.510.10">
    <property type="entry name" value="Transferase(Phosphotransferase) domain 1"/>
    <property type="match status" value="1"/>
</dbReference>
<name>A0A5E4MQJ4_9HEMI</name>
<feature type="region of interest" description="Disordered" evidence="17">
    <location>
        <begin position="653"/>
        <end position="673"/>
    </location>
</feature>
<dbReference type="GO" id="GO:0004693">
    <property type="term" value="F:cyclin-dependent protein serine/threonine kinase activity"/>
    <property type="evidence" value="ECO:0007669"/>
    <property type="project" value="UniProtKB-EC"/>
</dbReference>
<evidence type="ECO:0000313" key="20">
    <source>
        <dbReference type="Proteomes" id="UP000325440"/>
    </source>
</evidence>
<feature type="compositionally biased region" description="Polar residues" evidence="17">
    <location>
        <begin position="430"/>
        <end position="448"/>
    </location>
</feature>
<dbReference type="PANTHER" id="PTHR24056">
    <property type="entry name" value="CELL DIVISION PROTEIN KINASE"/>
    <property type="match status" value="1"/>
</dbReference>
<dbReference type="Pfam" id="PF00069">
    <property type="entry name" value="Pkinase"/>
    <property type="match status" value="1"/>
</dbReference>
<dbReference type="GO" id="GO:0008024">
    <property type="term" value="C:cyclin/CDK positive transcription elongation factor complex"/>
    <property type="evidence" value="ECO:0007669"/>
    <property type="project" value="TreeGrafter"/>
</dbReference>
<keyword evidence="10" id="KW-0539">Nucleus</keyword>
<dbReference type="GO" id="GO:0030332">
    <property type="term" value="F:cyclin binding"/>
    <property type="evidence" value="ECO:0007669"/>
    <property type="project" value="TreeGrafter"/>
</dbReference>
<dbReference type="OrthoDB" id="28397at2759"/>
<keyword evidence="8 19" id="KW-0418">Kinase</keyword>